<dbReference type="SUPFAM" id="SSF50494">
    <property type="entry name" value="Trypsin-like serine proteases"/>
    <property type="match status" value="2"/>
</dbReference>
<proteinExistence type="predicted"/>
<dbReference type="GO" id="GO:0000785">
    <property type="term" value="C:chromatin"/>
    <property type="evidence" value="ECO:0007669"/>
    <property type="project" value="TreeGrafter"/>
</dbReference>
<sequence length="748" mass="84850">MVKIVECLLQTVSNSGARRTPQTAEKCNEGQSHTFNFQYKSKKHAVTCDTSKTVLDALNTNKIFKKIKKDNMDKEIVIKRSKGEVPRAAVKTDFPCCLIEKDELLDISFIKNTGNVDTKKKATGRLSFSNKSENFVIFYIKTKGGEKVKRLMKNNELRKKVEDVCVYAFKEDKLKAALRRDGRFINAIFKKQCVLREFGSEINYGMSNTVEHLDRKCFEIIVISDKNQPDSQDYSLSDVNTEMNETSAADLKENVDPKQHPVNTEQEETKNGNAVKSKNSFTNLFKIIPDSEEISRILCAQFPFLLDILLKRQEKPRKKSEAQRVFRAEYDKSVQSFSEVCKIKQLMKLSHSVCQIRVEGFARGTGFLLFGQFILTNAHVVMEILESPDKLSSTKSLEAAFDFERLDSKVKLVPVKRQIAAYCYITDASKSRLDFALLELDAVDEITGRPEAEYDKSVQSFSEVCKIKQLMRLSDSVCQIRVEGFARGTGFLLFGQFILTNAHVVMEILESPDKLSSTKSVEAAFDFERLDSKVKLVPVKKQIAAYCYITDASKSRLDFALLELDAVDEITGRPELLRYYCPGPPPSHGGICIVGHPEGGIKRTDPCFIIGKNKTQEAAYKHISENINFINVITQRCFEDKWDIYENQINYNSCFFHGSSGSPVFDEDCYLIGVHTGGYVYPGEKGKTRSIVEYSYSMQSILDMIRAQAKIKGLHEIVNILEAYSDKSYEYGTADQENETDIEMEDCD</sequence>
<feature type="compositionally biased region" description="Basic and acidic residues" evidence="1">
    <location>
        <begin position="250"/>
        <end position="259"/>
    </location>
</feature>
<accession>A0A3N0Z5Z8</accession>
<feature type="region of interest" description="Disordered" evidence="1">
    <location>
        <begin position="248"/>
        <end position="272"/>
    </location>
</feature>
<name>A0A3N0Z5Z8_ANAGA</name>
<dbReference type="PANTHER" id="PTHR14389">
    <property type="entry name" value="SI:CH1073-475A24.1"/>
    <property type="match status" value="1"/>
</dbReference>
<dbReference type="AlphaFoldDB" id="A0A3N0Z5Z8"/>
<dbReference type="GO" id="GO:0005634">
    <property type="term" value="C:nucleus"/>
    <property type="evidence" value="ECO:0007669"/>
    <property type="project" value="TreeGrafter"/>
</dbReference>
<evidence type="ECO:0000313" key="2">
    <source>
        <dbReference type="EMBL" id="ROL53753.1"/>
    </source>
</evidence>
<dbReference type="InterPro" id="IPR043504">
    <property type="entry name" value="Peptidase_S1_PA_chymotrypsin"/>
</dbReference>
<keyword evidence="3" id="KW-1185">Reference proteome</keyword>
<dbReference type="PANTHER" id="PTHR14389:SF3">
    <property type="entry name" value="PROTEIN FAM111A-LIKE"/>
    <property type="match status" value="1"/>
</dbReference>
<protein>
    <submittedName>
        <fullName evidence="2">Protein FAM111A</fullName>
    </submittedName>
</protein>
<organism evidence="2 3">
    <name type="scientific">Anabarilius grahami</name>
    <name type="common">Kanglang fish</name>
    <name type="synonym">Barilius grahami</name>
    <dbReference type="NCBI Taxonomy" id="495550"/>
    <lineage>
        <taxon>Eukaryota</taxon>
        <taxon>Metazoa</taxon>
        <taxon>Chordata</taxon>
        <taxon>Craniata</taxon>
        <taxon>Vertebrata</taxon>
        <taxon>Euteleostomi</taxon>
        <taxon>Actinopterygii</taxon>
        <taxon>Neopterygii</taxon>
        <taxon>Teleostei</taxon>
        <taxon>Ostariophysi</taxon>
        <taxon>Cypriniformes</taxon>
        <taxon>Xenocyprididae</taxon>
        <taxon>Xenocypridinae</taxon>
        <taxon>Xenocypridinae incertae sedis</taxon>
        <taxon>Anabarilius</taxon>
    </lineage>
</organism>
<dbReference type="EMBL" id="RJVU01007700">
    <property type="protein sequence ID" value="ROL53753.1"/>
    <property type="molecule type" value="Genomic_DNA"/>
</dbReference>
<evidence type="ECO:0000256" key="1">
    <source>
        <dbReference type="SAM" id="MobiDB-lite"/>
    </source>
</evidence>
<dbReference type="GO" id="GO:0006260">
    <property type="term" value="P:DNA replication"/>
    <property type="evidence" value="ECO:0007669"/>
    <property type="project" value="TreeGrafter"/>
</dbReference>
<gene>
    <name evidence="2" type="ORF">DPX16_9453</name>
</gene>
<dbReference type="Proteomes" id="UP000281406">
    <property type="component" value="Unassembled WGS sequence"/>
</dbReference>
<dbReference type="Gene3D" id="2.40.10.10">
    <property type="entry name" value="Trypsin-like serine proteases"/>
    <property type="match status" value="2"/>
</dbReference>
<comment type="caution">
    <text evidence="2">The sequence shown here is derived from an EMBL/GenBank/DDBJ whole genome shotgun (WGS) entry which is preliminary data.</text>
</comment>
<dbReference type="InterPro" id="IPR009003">
    <property type="entry name" value="Peptidase_S1_PA"/>
</dbReference>
<reference evidence="2 3" key="1">
    <citation type="submission" date="2018-10" db="EMBL/GenBank/DDBJ databases">
        <title>Genome assembly for a Yunnan-Guizhou Plateau 3E fish, Anabarilius grahami (Regan), and its evolutionary and genetic applications.</title>
        <authorList>
            <person name="Jiang W."/>
        </authorList>
    </citation>
    <scope>NUCLEOTIDE SEQUENCE [LARGE SCALE GENOMIC DNA]</scope>
    <source>
        <strain evidence="2">AG-KIZ</strain>
        <tissue evidence="2">Muscle</tissue>
    </source>
</reference>
<dbReference type="OrthoDB" id="10025068at2759"/>
<evidence type="ECO:0000313" key="3">
    <source>
        <dbReference type="Proteomes" id="UP000281406"/>
    </source>
</evidence>
<dbReference type="Pfam" id="PF13365">
    <property type="entry name" value="Trypsin_2"/>
    <property type="match status" value="1"/>
</dbReference>